<proteinExistence type="inferred from homology"/>
<organism evidence="11 12">
    <name type="scientific">Cutibacterium acnes</name>
    <name type="common">Propionibacterium acnes</name>
    <dbReference type="NCBI Taxonomy" id="1747"/>
    <lineage>
        <taxon>Bacteria</taxon>
        <taxon>Bacillati</taxon>
        <taxon>Actinomycetota</taxon>
        <taxon>Actinomycetes</taxon>
        <taxon>Propionibacteriales</taxon>
        <taxon>Propionibacteriaceae</taxon>
        <taxon>Cutibacterium</taxon>
    </lineage>
</organism>
<dbReference type="PROSITE" id="PS50928">
    <property type="entry name" value="ABC_TM1"/>
    <property type="match status" value="1"/>
</dbReference>
<evidence type="ECO:0000313" key="11">
    <source>
        <dbReference type="EMBL" id="PGF31717.1"/>
    </source>
</evidence>
<dbReference type="OrthoDB" id="61122at2"/>
<evidence type="ECO:0000256" key="3">
    <source>
        <dbReference type="ARBA" id="ARBA00022475"/>
    </source>
</evidence>
<evidence type="ECO:0000256" key="2">
    <source>
        <dbReference type="ARBA" id="ARBA00022448"/>
    </source>
</evidence>
<dbReference type="SUPFAM" id="SSF161098">
    <property type="entry name" value="MetI-like"/>
    <property type="match status" value="1"/>
</dbReference>
<dbReference type="CDD" id="cd06261">
    <property type="entry name" value="TM_PBP2"/>
    <property type="match status" value="1"/>
</dbReference>
<feature type="transmembrane region" description="Helical" evidence="7">
    <location>
        <begin position="33"/>
        <end position="59"/>
    </location>
</feature>
<evidence type="ECO:0000256" key="6">
    <source>
        <dbReference type="ARBA" id="ARBA00023136"/>
    </source>
</evidence>
<evidence type="ECO:0000259" key="9">
    <source>
        <dbReference type="PROSITE" id="PS50928"/>
    </source>
</evidence>
<dbReference type="Proteomes" id="UP000226191">
    <property type="component" value="Unassembled WGS sequence"/>
</dbReference>
<name>A0A2B7JNI4_CUTAC</name>
<evidence type="ECO:0000256" key="8">
    <source>
        <dbReference type="SAM" id="MobiDB-lite"/>
    </source>
</evidence>
<keyword evidence="6 7" id="KW-0472">Membrane</keyword>
<dbReference type="GO" id="GO:0005886">
    <property type="term" value="C:plasma membrane"/>
    <property type="evidence" value="ECO:0007669"/>
    <property type="project" value="UniProtKB-SubCell"/>
</dbReference>
<reference evidence="11 12" key="1">
    <citation type="submission" date="2017-02" db="EMBL/GenBank/DDBJ databases">
        <title>Prevalence of linear plasmids in Cutibacterium acnes isolates obtained from cancerous prostatic tissue.</title>
        <authorList>
            <person name="Davidsson S."/>
            <person name="Bruggemann H."/>
        </authorList>
    </citation>
    <scope>NUCLEOTIDE SEQUENCE [LARGE SCALE GENOMIC DNA]</scope>
    <source>
        <strain evidence="11 12">11-78</strain>
    </source>
</reference>
<keyword evidence="5 7" id="KW-1133">Transmembrane helix</keyword>
<dbReference type="InterPro" id="IPR035906">
    <property type="entry name" value="MetI-like_sf"/>
</dbReference>
<feature type="region of interest" description="Disordered" evidence="8">
    <location>
        <begin position="1"/>
        <end position="29"/>
    </location>
</feature>
<evidence type="ECO:0000313" key="13">
    <source>
        <dbReference type="Proteomes" id="UP000256621"/>
    </source>
</evidence>
<evidence type="ECO:0000256" key="5">
    <source>
        <dbReference type="ARBA" id="ARBA00022989"/>
    </source>
</evidence>
<dbReference type="GeneID" id="92857907"/>
<feature type="transmembrane region" description="Helical" evidence="7">
    <location>
        <begin position="211"/>
        <end position="237"/>
    </location>
</feature>
<feature type="transmembrane region" description="Helical" evidence="7">
    <location>
        <begin position="275"/>
        <end position="294"/>
    </location>
</feature>
<accession>A0A2B7JNI4</accession>
<feature type="transmembrane region" description="Helical" evidence="7">
    <location>
        <begin position="169"/>
        <end position="190"/>
    </location>
</feature>
<comment type="subcellular location">
    <subcellularLocation>
        <location evidence="1 7">Cell membrane</location>
        <topology evidence="1 7">Multi-pass membrane protein</topology>
    </subcellularLocation>
</comment>
<evidence type="ECO:0000313" key="12">
    <source>
        <dbReference type="Proteomes" id="UP000226191"/>
    </source>
</evidence>
<keyword evidence="2 7" id="KW-0813">Transport</keyword>
<dbReference type="Gene3D" id="1.10.3720.10">
    <property type="entry name" value="MetI-like"/>
    <property type="match status" value="1"/>
</dbReference>
<gene>
    <name evidence="11" type="ORF">B1B09_12030</name>
    <name evidence="10" type="ORF">DXN06_10210</name>
</gene>
<comment type="similarity">
    <text evidence="7">Belongs to the binding-protein-dependent transport system permease family.</text>
</comment>
<keyword evidence="3" id="KW-1003">Cell membrane</keyword>
<evidence type="ECO:0000256" key="1">
    <source>
        <dbReference type="ARBA" id="ARBA00004651"/>
    </source>
</evidence>
<dbReference type="GO" id="GO:0055085">
    <property type="term" value="P:transmembrane transport"/>
    <property type="evidence" value="ECO:0007669"/>
    <property type="project" value="InterPro"/>
</dbReference>
<dbReference type="Pfam" id="PF00528">
    <property type="entry name" value="BPD_transp_1"/>
    <property type="match status" value="1"/>
</dbReference>
<evidence type="ECO:0000256" key="7">
    <source>
        <dbReference type="RuleBase" id="RU363032"/>
    </source>
</evidence>
<protein>
    <submittedName>
        <fullName evidence="10 11">ABC transporter permease</fullName>
    </submittedName>
</protein>
<dbReference type="RefSeq" id="WP_002515383.1">
    <property type="nucleotide sequence ID" value="NZ_AP022844.1"/>
</dbReference>
<evidence type="ECO:0000313" key="10">
    <source>
        <dbReference type="EMBL" id="AXM07446.1"/>
    </source>
</evidence>
<dbReference type="EMBL" id="CP031442">
    <property type="protein sequence ID" value="AXM07446.1"/>
    <property type="molecule type" value="Genomic_DNA"/>
</dbReference>
<keyword evidence="4 7" id="KW-0812">Transmembrane</keyword>
<dbReference type="PANTHER" id="PTHR43744:SF12">
    <property type="entry name" value="ABC TRANSPORTER PERMEASE PROTEIN MG189-RELATED"/>
    <property type="match status" value="1"/>
</dbReference>
<evidence type="ECO:0000256" key="4">
    <source>
        <dbReference type="ARBA" id="ARBA00022692"/>
    </source>
</evidence>
<feature type="transmembrane region" description="Helical" evidence="7">
    <location>
        <begin position="136"/>
        <end position="157"/>
    </location>
</feature>
<dbReference type="Proteomes" id="UP000256621">
    <property type="component" value="Chromosome"/>
</dbReference>
<feature type="transmembrane region" description="Helical" evidence="7">
    <location>
        <begin position="105"/>
        <end position="127"/>
    </location>
</feature>
<dbReference type="PANTHER" id="PTHR43744">
    <property type="entry name" value="ABC TRANSPORTER PERMEASE PROTEIN MG189-RELATED-RELATED"/>
    <property type="match status" value="1"/>
</dbReference>
<dbReference type="EMBL" id="MVCE01000007">
    <property type="protein sequence ID" value="PGF31717.1"/>
    <property type="molecule type" value="Genomic_DNA"/>
</dbReference>
<reference evidence="10 13" key="2">
    <citation type="submission" date="2018-08" db="EMBL/GenBank/DDBJ databases">
        <title>Genome sequencing of Cutibacterium acnes KCOM 1315.</title>
        <authorList>
            <person name="Kook J.-K."/>
            <person name="Park S.-N."/>
            <person name="Lim Y.K."/>
        </authorList>
    </citation>
    <scope>NUCLEOTIDE SEQUENCE [LARGE SCALE GENOMIC DNA]</scope>
    <source>
        <strain evidence="10 13">KCOM 1315</strain>
    </source>
</reference>
<dbReference type="AlphaFoldDB" id="A0A2B7JNI4"/>
<dbReference type="OMA" id="SQPAMYT"/>
<feature type="domain" description="ABC transmembrane type-1" evidence="9">
    <location>
        <begin position="101"/>
        <end position="294"/>
    </location>
</feature>
<sequence>MSEQNLMESTDHGTTGVVPPVKRNRGKGGKPQFGLTGASMLVVMIIAALYFLAPLWWFLVSATKSNGGLYSGNPFWFHDFSLAENFTDIVHRDGGIYFRWLRNSIFYSLVAGVGAGLISAMAGYALAKFRFRGRDAVFNCVLAATLLPIMLLTVPLYLMFSKVGLVDTIWAMILPSLINPFGIYLCRVYSATVPTEVLEAARLDGTSEAGIFFKIVLRIISPALATVFLIQFVSTWANFLLPTMMLTTPEKQPLAVGLVTWQATIQTGNPAPTNILIFGAFLSVLPLVALFLLLQRYWKTGLTTGGIK</sequence>
<dbReference type="InterPro" id="IPR000515">
    <property type="entry name" value="MetI-like"/>
</dbReference>